<evidence type="ECO:0000313" key="5">
    <source>
        <dbReference type="EMBL" id="PYF79902.1"/>
    </source>
</evidence>
<evidence type="ECO:0000259" key="4">
    <source>
        <dbReference type="Pfam" id="PF01420"/>
    </source>
</evidence>
<gene>
    <name evidence="5" type="ORF">DFP75_10767</name>
</gene>
<evidence type="ECO:0000313" key="6">
    <source>
        <dbReference type="Proteomes" id="UP000247551"/>
    </source>
</evidence>
<dbReference type="GO" id="GO:0009307">
    <property type="term" value="P:DNA restriction-modification system"/>
    <property type="evidence" value="ECO:0007669"/>
    <property type="project" value="UniProtKB-KW"/>
</dbReference>
<feature type="domain" description="Type I restriction modification DNA specificity" evidence="4">
    <location>
        <begin position="265"/>
        <end position="446"/>
    </location>
</feature>
<dbReference type="CDD" id="cd17246">
    <property type="entry name" value="RMtype1_S_SonII-TRD2-CR2_like"/>
    <property type="match status" value="1"/>
</dbReference>
<evidence type="ECO:0000256" key="2">
    <source>
        <dbReference type="ARBA" id="ARBA00022747"/>
    </source>
</evidence>
<dbReference type="PANTHER" id="PTHR43140:SF1">
    <property type="entry name" value="TYPE I RESTRICTION ENZYME ECOKI SPECIFICITY SUBUNIT"/>
    <property type="match status" value="1"/>
</dbReference>
<comment type="caution">
    <text evidence="5">The sequence shown here is derived from an EMBL/GenBank/DDBJ whole genome shotgun (WGS) entry which is preliminary data.</text>
</comment>
<dbReference type="Proteomes" id="UP000247551">
    <property type="component" value="Unassembled WGS sequence"/>
</dbReference>
<evidence type="ECO:0000256" key="3">
    <source>
        <dbReference type="ARBA" id="ARBA00023125"/>
    </source>
</evidence>
<organism evidence="5 6">
    <name type="scientific">Marinomonas alcarazii</name>
    <dbReference type="NCBI Taxonomy" id="491949"/>
    <lineage>
        <taxon>Bacteria</taxon>
        <taxon>Pseudomonadati</taxon>
        <taxon>Pseudomonadota</taxon>
        <taxon>Gammaproteobacteria</taxon>
        <taxon>Oceanospirillales</taxon>
        <taxon>Oceanospirillaceae</taxon>
        <taxon>Marinomonas</taxon>
    </lineage>
</organism>
<dbReference type="InterPro" id="IPR044946">
    <property type="entry name" value="Restrct_endonuc_typeI_TRD_sf"/>
</dbReference>
<dbReference type="EMBL" id="QKLW01000007">
    <property type="protein sequence ID" value="PYF79902.1"/>
    <property type="molecule type" value="Genomic_DNA"/>
</dbReference>
<reference evidence="5 6" key="1">
    <citation type="submission" date="2018-06" db="EMBL/GenBank/DDBJ databases">
        <title>Genomic Encyclopedia of Type Strains, Phase III (KMG-III): the genomes of soil and plant-associated and newly described type strains.</title>
        <authorList>
            <person name="Whitman W."/>
        </authorList>
    </citation>
    <scope>NUCLEOTIDE SEQUENCE [LARGE SCALE GENOMIC DNA]</scope>
    <source>
        <strain evidence="5 6">CECT 7730</strain>
    </source>
</reference>
<dbReference type="InterPro" id="IPR000055">
    <property type="entry name" value="Restrct_endonuc_typeI_TRD"/>
</dbReference>
<keyword evidence="3" id="KW-0238">DNA-binding</keyword>
<name>A0A318UTS8_9GAMM</name>
<keyword evidence="2" id="KW-0680">Restriction system</keyword>
<comment type="similarity">
    <text evidence="1">Belongs to the type-I restriction system S methylase family.</text>
</comment>
<proteinExistence type="inferred from homology"/>
<dbReference type="AlphaFoldDB" id="A0A318UTS8"/>
<dbReference type="GO" id="GO:0003677">
    <property type="term" value="F:DNA binding"/>
    <property type="evidence" value="ECO:0007669"/>
    <property type="project" value="UniProtKB-KW"/>
</dbReference>
<dbReference type="Gene3D" id="3.90.220.20">
    <property type="entry name" value="DNA methylase specificity domains"/>
    <property type="match status" value="2"/>
</dbReference>
<keyword evidence="6" id="KW-1185">Reference proteome</keyword>
<sequence length="510" mass="57435">MSAFNCPEGWVLVEIESVLAAQSDGKFVHQGWSPQCDRESAAENEWGVLKTTAIQDGFYLDYENKRLPKDKEPKHRIEVKKGDLLITNAGPRNRCGVICYVKNTRSKLMLSGKMYRLRFPEEVICPEYIESWLRTSLIQKELDDRKTGISESGLNMTQARFLTLPIMLAPLAEQKVIADDLDTLLAKVETTKARLDRIPNILKNFRQSVLAAAVSGKLTEEWRERNNPINVTFNHINDVKQALIKSKVIKKDLDVVKSESAIGSPNDWLNLKLKSIASKITDGEHKTPKREDTGRYLLSARNVQDGYISTSNVDFVGEGEFQKLRKRCDPNKGDILISCSGSVGRVCLVDEDDKYVMVRSAALVKFMDEFIQGKYLMYYLQSPVSQKDIEESSKSTAQANLFLGPIKDLTVALPSLSEQTEIVRRVEELFAFADTIEQKTNAALERVNNLTQSILAKAFRGELTAEWRAANPDLITGDNSAEALLEKIKAERDAIKKQTKKKTQVKKAKV</sequence>
<dbReference type="RefSeq" id="WP_146219962.1">
    <property type="nucleotide sequence ID" value="NZ_QKLW01000007.1"/>
</dbReference>
<dbReference type="InterPro" id="IPR051212">
    <property type="entry name" value="Type-I_RE_S_subunit"/>
</dbReference>
<dbReference type="SUPFAM" id="SSF116734">
    <property type="entry name" value="DNA methylase specificity domain"/>
    <property type="match status" value="2"/>
</dbReference>
<feature type="domain" description="Type I restriction modification DNA specificity" evidence="4">
    <location>
        <begin position="72"/>
        <end position="199"/>
    </location>
</feature>
<dbReference type="PANTHER" id="PTHR43140">
    <property type="entry name" value="TYPE-1 RESTRICTION ENZYME ECOKI SPECIFICITY PROTEIN"/>
    <property type="match status" value="1"/>
</dbReference>
<evidence type="ECO:0000256" key="1">
    <source>
        <dbReference type="ARBA" id="ARBA00010923"/>
    </source>
</evidence>
<dbReference type="Pfam" id="PF01420">
    <property type="entry name" value="Methylase_S"/>
    <property type="match status" value="2"/>
</dbReference>
<protein>
    <submittedName>
        <fullName evidence="5">Type I restriction enzyme S subunit</fullName>
    </submittedName>
</protein>
<accession>A0A318UTS8</accession>